<name>A0A3D8S5M4_9EURO</name>
<dbReference type="PANTHER" id="PTHR24198:SF165">
    <property type="entry name" value="ANKYRIN REPEAT-CONTAINING PROTEIN-RELATED"/>
    <property type="match status" value="1"/>
</dbReference>
<keyword evidence="6" id="KW-1185">Reference proteome</keyword>
<reference evidence="5 6" key="1">
    <citation type="journal article" date="2018" name="IMA Fungus">
        <title>IMA Genome-F 9: Draft genome sequence of Annulohypoxylon stygium, Aspergillus mulundensis, Berkeleyomyces basicola (syn. Thielaviopsis basicola), Ceratocystis smalleyi, two Cercospora beticola strains, Coleophoma cylindrospora, Fusarium fracticaudum, Phialophora cf. hyalina, and Morchella septimelata.</title>
        <authorList>
            <person name="Wingfield B.D."/>
            <person name="Bills G.F."/>
            <person name="Dong Y."/>
            <person name="Huang W."/>
            <person name="Nel W.J."/>
            <person name="Swalarsk-Parry B.S."/>
            <person name="Vaghefi N."/>
            <person name="Wilken P.M."/>
            <person name="An Z."/>
            <person name="de Beer Z.W."/>
            <person name="De Vos L."/>
            <person name="Chen L."/>
            <person name="Duong T.A."/>
            <person name="Gao Y."/>
            <person name="Hammerbacher A."/>
            <person name="Kikkert J.R."/>
            <person name="Li Y."/>
            <person name="Li H."/>
            <person name="Li K."/>
            <person name="Li Q."/>
            <person name="Liu X."/>
            <person name="Ma X."/>
            <person name="Naidoo K."/>
            <person name="Pethybridge S.J."/>
            <person name="Sun J."/>
            <person name="Steenkamp E.T."/>
            <person name="van der Nest M.A."/>
            <person name="van Wyk S."/>
            <person name="Wingfield M.J."/>
            <person name="Xiong C."/>
            <person name="Yue Q."/>
            <person name="Zhang X."/>
        </authorList>
    </citation>
    <scope>NUCLEOTIDE SEQUENCE [LARGE SCALE GENOMIC DNA]</scope>
    <source>
        <strain evidence="5 6">DSM 5745</strain>
    </source>
</reference>
<dbReference type="AlphaFoldDB" id="A0A3D8S5M4"/>
<evidence type="ECO:0000256" key="2">
    <source>
        <dbReference type="ARBA" id="ARBA00023043"/>
    </source>
</evidence>
<evidence type="ECO:0000256" key="1">
    <source>
        <dbReference type="ARBA" id="ARBA00022737"/>
    </source>
</evidence>
<feature type="repeat" description="ANK" evidence="3">
    <location>
        <begin position="560"/>
        <end position="592"/>
    </location>
</feature>
<comment type="caution">
    <text evidence="5">The sequence shown here is derived from an EMBL/GenBank/DDBJ whole genome shotgun (WGS) entry which is preliminary data.</text>
</comment>
<dbReference type="EMBL" id="PVWQ01000005">
    <property type="protein sequence ID" value="RDW81615.1"/>
    <property type="molecule type" value="Genomic_DNA"/>
</dbReference>
<proteinExistence type="predicted"/>
<dbReference type="Pfam" id="PF12796">
    <property type="entry name" value="Ank_2"/>
    <property type="match status" value="4"/>
</dbReference>
<dbReference type="RefSeq" id="XP_026604668.1">
    <property type="nucleotide sequence ID" value="XM_026747188.1"/>
</dbReference>
<feature type="repeat" description="ANK" evidence="3">
    <location>
        <begin position="644"/>
        <end position="668"/>
    </location>
</feature>
<accession>A0A3D8S5M4</accession>
<dbReference type="InterPro" id="IPR002110">
    <property type="entry name" value="Ankyrin_rpt"/>
</dbReference>
<evidence type="ECO:0000313" key="6">
    <source>
        <dbReference type="Proteomes" id="UP000256690"/>
    </source>
</evidence>
<keyword evidence="2 3" id="KW-0040">ANK repeat</keyword>
<dbReference type="OrthoDB" id="4464097at2759"/>
<organism evidence="5 6">
    <name type="scientific">Aspergillus mulundensis</name>
    <dbReference type="NCBI Taxonomy" id="1810919"/>
    <lineage>
        <taxon>Eukaryota</taxon>
        <taxon>Fungi</taxon>
        <taxon>Dikarya</taxon>
        <taxon>Ascomycota</taxon>
        <taxon>Pezizomycotina</taxon>
        <taxon>Eurotiomycetes</taxon>
        <taxon>Eurotiomycetidae</taxon>
        <taxon>Eurotiales</taxon>
        <taxon>Aspergillaceae</taxon>
        <taxon>Aspergillus</taxon>
        <taxon>Aspergillus subgen. Nidulantes</taxon>
    </lineage>
</organism>
<dbReference type="PANTHER" id="PTHR24198">
    <property type="entry name" value="ANKYRIN REPEAT AND PROTEIN KINASE DOMAIN-CONTAINING PROTEIN"/>
    <property type="match status" value="1"/>
</dbReference>
<feature type="repeat" description="ANK" evidence="3">
    <location>
        <begin position="226"/>
        <end position="261"/>
    </location>
</feature>
<evidence type="ECO:0000256" key="4">
    <source>
        <dbReference type="SAM" id="MobiDB-lite"/>
    </source>
</evidence>
<dbReference type="STRING" id="1810919.A0A3D8S5M4"/>
<dbReference type="PROSITE" id="PS50088">
    <property type="entry name" value="ANK_REPEAT"/>
    <property type="match status" value="4"/>
</dbReference>
<evidence type="ECO:0000313" key="5">
    <source>
        <dbReference type="EMBL" id="RDW81615.1"/>
    </source>
</evidence>
<evidence type="ECO:0000256" key="3">
    <source>
        <dbReference type="PROSITE-ProRule" id="PRU00023"/>
    </source>
</evidence>
<dbReference type="PROSITE" id="PS50297">
    <property type="entry name" value="ANK_REP_REGION"/>
    <property type="match status" value="3"/>
</dbReference>
<feature type="compositionally biased region" description="Basic and acidic residues" evidence="4">
    <location>
        <begin position="590"/>
        <end position="602"/>
    </location>
</feature>
<dbReference type="Gene3D" id="1.25.40.20">
    <property type="entry name" value="Ankyrin repeat-containing domain"/>
    <property type="match status" value="4"/>
</dbReference>
<keyword evidence="1" id="KW-0677">Repeat</keyword>
<dbReference type="InterPro" id="IPR036770">
    <property type="entry name" value="Ankyrin_rpt-contain_sf"/>
</dbReference>
<dbReference type="Proteomes" id="UP000256690">
    <property type="component" value="Unassembled WGS sequence"/>
</dbReference>
<dbReference type="SMART" id="SM00248">
    <property type="entry name" value="ANK"/>
    <property type="match status" value="13"/>
</dbReference>
<gene>
    <name evidence="5" type="ORF">DSM5745_05172</name>
</gene>
<dbReference type="GeneID" id="38115542"/>
<protein>
    <submittedName>
        <fullName evidence="5">Uncharacterized protein</fullName>
    </submittedName>
</protein>
<feature type="repeat" description="ANK" evidence="3">
    <location>
        <begin position="347"/>
        <end position="379"/>
    </location>
</feature>
<sequence>MATFRLFDLPEELVIQATSHMDNRNLAKFCRCSKDSNRLGRLMLYRLPEKDIKAVSEWADEHNQPNTMLMLIQRNERAISANPDLACNALHLACTHGYAFLLKALLDLGVSPNANTASPHSGYRPLEVAAMHGQRKIMSILSSAGGKLGSLRFPNNYVILLDEKPDALEVARDLIKHGFDINELGPHDDNFLQHTCRDKYGGPAYRALKIQLLIQLGFDVNKPSSDGLTPLELALADSKYDPVEIVKCLLDGGATVKGKPRLQLLRQACINEHTRTLALLLDTVKAEFPDLASNPRSSLMLLYKNWSAKLRCFPPAEDMLCYAAALGDITSLVELLEQGVDPDTDIGGTTPLIAAVTNGHIETAKFLIPRVSNFDQLNRHQRTALHQAVCLEHYELARLLIPQTSILIKPDRARRTPLRDAAIYGPPAIVAMLLDRLLDPACQTPAGQELFPFDRHHRTRNEFAAATALRSAIQGGRLETVQMLLQRADVIKWGIDDELLLDALPHEDDILVALVHAGLCVAPPRAGLVSPLMMAAQAGCAKSVAAMLDKGAKPNDEASWGETALSLAVEANRPDVVRCLVENGAKPSQRMHDRPFPNRDDAGDAPVSSSSYSAFTFAVRHGMVEIVKILMPYADITDTTTNPARRNALQLAAEGGHVELVRLLLDTGRFDLKYEDTQHKRAFCYAYSHPGFPEDLLKRLCPPPDRSDLC</sequence>
<dbReference type="SUPFAM" id="SSF48403">
    <property type="entry name" value="Ankyrin repeat"/>
    <property type="match status" value="2"/>
</dbReference>
<feature type="region of interest" description="Disordered" evidence="4">
    <location>
        <begin position="586"/>
        <end position="605"/>
    </location>
</feature>